<protein>
    <submittedName>
        <fullName evidence="1">Uncharacterized protein</fullName>
    </submittedName>
</protein>
<name>A0A7W9IFB8_9ACTN</name>
<dbReference type="EMBL" id="JACHMP010000001">
    <property type="protein sequence ID" value="MBB5819679.1"/>
    <property type="molecule type" value="Genomic_DNA"/>
</dbReference>
<evidence type="ECO:0000313" key="1">
    <source>
        <dbReference type="EMBL" id="MBB5819679.1"/>
    </source>
</evidence>
<organism evidence="1 2">
    <name type="scientific">Streptosporangium becharense</name>
    <dbReference type="NCBI Taxonomy" id="1816182"/>
    <lineage>
        <taxon>Bacteria</taxon>
        <taxon>Bacillati</taxon>
        <taxon>Actinomycetota</taxon>
        <taxon>Actinomycetes</taxon>
        <taxon>Streptosporangiales</taxon>
        <taxon>Streptosporangiaceae</taxon>
        <taxon>Streptosporangium</taxon>
    </lineage>
</organism>
<proteinExistence type="predicted"/>
<sequence length="57" mass="6506">MTAPPTAPFRGCDLIGQSRTRPEASATLFDRCSGTLYRYISRRLGRRSSRTWSVRRS</sequence>
<evidence type="ECO:0000313" key="2">
    <source>
        <dbReference type="Proteomes" id="UP000540685"/>
    </source>
</evidence>
<comment type="caution">
    <text evidence="1">The sequence shown here is derived from an EMBL/GenBank/DDBJ whole genome shotgun (WGS) entry which is preliminary data.</text>
</comment>
<dbReference type="RefSeq" id="WP_246473424.1">
    <property type="nucleotide sequence ID" value="NZ_JACHMP010000001.1"/>
</dbReference>
<accession>A0A7W9IFB8</accession>
<dbReference type="Proteomes" id="UP000540685">
    <property type="component" value="Unassembled WGS sequence"/>
</dbReference>
<gene>
    <name evidence="1" type="ORF">F4562_002741</name>
</gene>
<dbReference type="AlphaFoldDB" id="A0A7W9IFB8"/>
<reference evidence="1 2" key="1">
    <citation type="submission" date="2020-08" db="EMBL/GenBank/DDBJ databases">
        <title>Sequencing the genomes of 1000 actinobacteria strains.</title>
        <authorList>
            <person name="Klenk H.-P."/>
        </authorList>
    </citation>
    <scope>NUCLEOTIDE SEQUENCE [LARGE SCALE GENOMIC DNA]</scope>
    <source>
        <strain evidence="1 2">DSM 46887</strain>
    </source>
</reference>
<keyword evidence="2" id="KW-1185">Reference proteome</keyword>